<protein>
    <submittedName>
        <fullName evidence="1">Uncharacterized protein</fullName>
    </submittedName>
</protein>
<accession>A0A0F9MU14</accession>
<sequence>MSQVVAPDITGQTEYFVVTDNVSDWWIEAGTVDAFEDYNAGNYTTYDISMTEEGNTGIYVGTFPSEIPASTTPYNITVKRQLGGSPAENDPITSTGSWVWDGTTLREDSNTSAINNNAQRAIDLAEIAQYLIANSATLTDVIADNSILAKLLATNGDISEFDEATDALQAIRDRGDSAWVTAVGFSTHNAAAVWAVATRVLTANTNLNDLNAAGIRSAVGLASANLDTQLADIPTVAEFEARTILDTAYFDPTSDAVANVTLVDAYCYRISTTYQGSYRVFCIRAQPIPSSEIFHMEQPT</sequence>
<reference evidence="1" key="1">
    <citation type="journal article" date="2015" name="Nature">
        <title>Complex archaea that bridge the gap between prokaryotes and eukaryotes.</title>
        <authorList>
            <person name="Spang A."/>
            <person name="Saw J.H."/>
            <person name="Jorgensen S.L."/>
            <person name="Zaremba-Niedzwiedzka K."/>
            <person name="Martijn J."/>
            <person name="Lind A.E."/>
            <person name="van Eijk R."/>
            <person name="Schleper C."/>
            <person name="Guy L."/>
            <person name="Ettema T.J."/>
        </authorList>
    </citation>
    <scope>NUCLEOTIDE SEQUENCE</scope>
</reference>
<dbReference type="EMBL" id="LAZR01008226">
    <property type="protein sequence ID" value="KKM80145.1"/>
    <property type="molecule type" value="Genomic_DNA"/>
</dbReference>
<dbReference type="AlphaFoldDB" id="A0A0F9MU14"/>
<evidence type="ECO:0000313" key="1">
    <source>
        <dbReference type="EMBL" id="KKM80145.1"/>
    </source>
</evidence>
<organism evidence="1">
    <name type="scientific">marine sediment metagenome</name>
    <dbReference type="NCBI Taxonomy" id="412755"/>
    <lineage>
        <taxon>unclassified sequences</taxon>
        <taxon>metagenomes</taxon>
        <taxon>ecological metagenomes</taxon>
    </lineage>
</organism>
<gene>
    <name evidence="1" type="ORF">LCGC14_1342850</name>
</gene>
<proteinExistence type="predicted"/>
<comment type="caution">
    <text evidence="1">The sequence shown here is derived from an EMBL/GenBank/DDBJ whole genome shotgun (WGS) entry which is preliminary data.</text>
</comment>
<feature type="non-terminal residue" evidence="1">
    <location>
        <position position="300"/>
    </location>
</feature>
<name>A0A0F9MU14_9ZZZZ</name>